<proteinExistence type="predicted"/>
<dbReference type="InterPro" id="IPR000253">
    <property type="entry name" value="FHA_dom"/>
</dbReference>
<dbReference type="AlphaFoldDB" id="A0A935JW08"/>
<protein>
    <submittedName>
        <fullName evidence="2">FHA domain-containing protein</fullName>
    </submittedName>
</protein>
<feature type="domain" description="FHA" evidence="1">
    <location>
        <begin position="218"/>
        <end position="266"/>
    </location>
</feature>
<reference evidence="2 3" key="1">
    <citation type="submission" date="2020-10" db="EMBL/GenBank/DDBJ databases">
        <title>Connecting structure to function with the recovery of over 1000 high-quality activated sludge metagenome-assembled genomes encoding full-length rRNA genes using long-read sequencing.</title>
        <authorList>
            <person name="Singleton C.M."/>
            <person name="Petriglieri F."/>
            <person name="Kristensen J.M."/>
            <person name="Kirkegaard R.H."/>
            <person name="Michaelsen T.Y."/>
            <person name="Andersen M.H."/>
            <person name="Karst S.M."/>
            <person name="Dueholm M.S."/>
            <person name="Nielsen P.H."/>
            <person name="Albertsen M."/>
        </authorList>
    </citation>
    <scope>NUCLEOTIDE SEQUENCE [LARGE SCALE GENOMIC DNA]</scope>
    <source>
        <strain evidence="2">EsbW_18-Q3-R4-48_BATAC.463</strain>
    </source>
</reference>
<sequence length="310" mass="34353">MQSRQAQNKNKTPKNYLLYAGILAHEQTADTIENTLLGDPIRRRINRLERAAESNFGKIISRNAHGLLAAFETAEAAVRGACEMQKHCALIPQISGAKVGIQIGIDAIDSKQVALDRIELTETRAYRLANLLGDDGIVVAKAVVDELPSAIRQDIYVISPANVRNLVHAISWRDGPPVYPVATQSWTDFPSAPELPPPSIVLRLAGVSYKFNNPQAEIMIGRDPTCDIVVDHKKASRSHCKLIIERDKFLLIDTSTNSTYITSSNGAALKVSREQAKLPEKGWITLGHQYHQNGQFRIEFEVIPAQQRFT</sequence>
<gene>
    <name evidence="2" type="ORF">IPJ38_02080</name>
</gene>
<dbReference type="Pfam" id="PF00498">
    <property type="entry name" value="FHA"/>
    <property type="match status" value="1"/>
</dbReference>
<dbReference type="SUPFAM" id="SSF55073">
    <property type="entry name" value="Nucleotide cyclase"/>
    <property type="match status" value="1"/>
</dbReference>
<dbReference type="Proteomes" id="UP000739411">
    <property type="component" value="Unassembled WGS sequence"/>
</dbReference>
<dbReference type="InterPro" id="IPR029787">
    <property type="entry name" value="Nucleotide_cyclase"/>
</dbReference>
<dbReference type="Gene3D" id="2.60.200.20">
    <property type="match status" value="1"/>
</dbReference>
<dbReference type="SUPFAM" id="SSF49879">
    <property type="entry name" value="SMAD/FHA domain"/>
    <property type="match status" value="1"/>
</dbReference>
<organism evidence="2 3">
    <name type="scientific">Candidatus Dechloromonas phosphorivorans</name>
    <dbReference type="NCBI Taxonomy" id="2899244"/>
    <lineage>
        <taxon>Bacteria</taxon>
        <taxon>Pseudomonadati</taxon>
        <taxon>Pseudomonadota</taxon>
        <taxon>Betaproteobacteria</taxon>
        <taxon>Rhodocyclales</taxon>
        <taxon>Azonexaceae</taxon>
        <taxon>Dechloromonas</taxon>
    </lineage>
</organism>
<dbReference type="SMART" id="SM00240">
    <property type="entry name" value="FHA"/>
    <property type="match status" value="1"/>
</dbReference>
<evidence type="ECO:0000313" key="3">
    <source>
        <dbReference type="Proteomes" id="UP000739411"/>
    </source>
</evidence>
<dbReference type="CDD" id="cd00060">
    <property type="entry name" value="FHA"/>
    <property type="match status" value="1"/>
</dbReference>
<evidence type="ECO:0000259" key="1">
    <source>
        <dbReference type="PROSITE" id="PS50006"/>
    </source>
</evidence>
<comment type="caution">
    <text evidence="2">The sequence shown here is derived from an EMBL/GenBank/DDBJ whole genome shotgun (WGS) entry which is preliminary data.</text>
</comment>
<name>A0A935JW08_9RHOO</name>
<dbReference type="InterPro" id="IPR008984">
    <property type="entry name" value="SMAD_FHA_dom_sf"/>
</dbReference>
<evidence type="ECO:0000313" key="2">
    <source>
        <dbReference type="EMBL" id="MBK7414070.1"/>
    </source>
</evidence>
<accession>A0A935JW08</accession>
<dbReference type="PROSITE" id="PS50006">
    <property type="entry name" value="FHA_DOMAIN"/>
    <property type="match status" value="1"/>
</dbReference>
<dbReference type="EMBL" id="JADJMS010000006">
    <property type="protein sequence ID" value="MBK7414070.1"/>
    <property type="molecule type" value="Genomic_DNA"/>
</dbReference>